<evidence type="ECO:0000256" key="4">
    <source>
        <dbReference type="ARBA" id="ARBA00022448"/>
    </source>
</evidence>
<feature type="transmembrane region" description="Helical" evidence="15">
    <location>
        <begin position="783"/>
        <end position="811"/>
    </location>
</feature>
<keyword evidence="5 15" id="KW-0812">Transmembrane</keyword>
<evidence type="ECO:0000256" key="7">
    <source>
        <dbReference type="ARBA" id="ARBA00022741"/>
    </source>
</evidence>
<dbReference type="Pfam" id="PF00664">
    <property type="entry name" value="ABC_membrane"/>
    <property type="match status" value="2"/>
</dbReference>
<dbReference type="InterPro" id="IPR017871">
    <property type="entry name" value="ABC_transporter-like_CS"/>
</dbReference>
<gene>
    <name evidence="18" type="ORF">WA026_016856</name>
</gene>
<dbReference type="CDD" id="cd03249">
    <property type="entry name" value="ABC_MTABC3_MDL1_MDL2"/>
    <property type="match status" value="2"/>
</dbReference>
<dbReference type="SUPFAM" id="SSF90123">
    <property type="entry name" value="ABC transporter transmembrane region"/>
    <property type="match status" value="2"/>
</dbReference>
<name>A0AAW1UB06_9CUCU</name>
<dbReference type="InterPro" id="IPR039421">
    <property type="entry name" value="Type_1_exporter"/>
</dbReference>
<dbReference type="CDD" id="cd18578">
    <property type="entry name" value="ABC_6TM_Pgp_ABCB1_D2_like"/>
    <property type="match status" value="1"/>
</dbReference>
<dbReference type="PROSITE" id="PS00211">
    <property type="entry name" value="ABC_TRANSPORTER_1"/>
    <property type="match status" value="2"/>
</dbReference>
<dbReference type="PANTHER" id="PTHR43394:SF27">
    <property type="entry name" value="ATP-DEPENDENT TRANSLOCASE ABCB1-LIKE"/>
    <property type="match status" value="1"/>
</dbReference>
<evidence type="ECO:0000259" key="17">
    <source>
        <dbReference type="PROSITE" id="PS50929"/>
    </source>
</evidence>
<dbReference type="GO" id="GO:0008559">
    <property type="term" value="F:ABC-type xenobiotic transporter activity"/>
    <property type="evidence" value="ECO:0007669"/>
    <property type="project" value="UniProtKB-EC"/>
</dbReference>
<evidence type="ECO:0000256" key="9">
    <source>
        <dbReference type="ARBA" id="ARBA00022967"/>
    </source>
</evidence>
<dbReference type="FunFam" id="3.40.50.300:FF:000205">
    <property type="entry name" value="ABC transporter B family member 4"/>
    <property type="match status" value="1"/>
</dbReference>
<dbReference type="GO" id="GO:0090374">
    <property type="term" value="P:oligopeptide export from mitochondrion"/>
    <property type="evidence" value="ECO:0007669"/>
    <property type="project" value="TreeGrafter"/>
</dbReference>
<dbReference type="PROSITE" id="PS50893">
    <property type="entry name" value="ABC_TRANSPORTER_2"/>
    <property type="match status" value="2"/>
</dbReference>
<feature type="transmembrane region" description="Helical" evidence="15">
    <location>
        <begin position="888"/>
        <end position="905"/>
    </location>
</feature>
<evidence type="ECO:0000313" key="18">
    <source>
        <dbReference type="EMBL" id="KAK9877111.1"/>
    </source>
</evidence>
<keyword evidence="12" id="KW-0325">Glycoprotein</keyword>
<dbReference type="Pfam" id="PF00005">
    <property type="entry name" value="ABC_tran"/>
    <property type="match status" value="2"/>
</dbReference>
<dbReference type="EC" id="7.6.2.2" evidence="3"/>
<dbReference type="GO" id="GO:0015421">
    <property type="term" value="F:ABC-type oligopeptide transporter activity"/>
    <property type="evidence" value="ECO:0007669"/>
    <property type="project" value="TreeGrafter"/>
</dbReference>
<dbReference type="Gene3D" id="1.20.1560.10">
    <property type="entry name" value="ABC transporter type 1, transmembrane domain"/>
    <property type="match status" value="2"/>
</dbReference>
<keyword evidence="11 15" id="KW-0472">Membrane</keyword>
<feature type="domain" description="ABC transporter" evidence="16">
    <location>
        <begin position="1065"/>
        <end position="1303"/>
    </location>
</feature>
<evidence type="ECO:0000256" key="8">
    <source>
        <dbReference type="ARBA" id="ARBA00022840"/>
    </source>
</evidence>
<evidence type="ECO:0000256" key="11">
    <source>
        <dbReference type="ARBA" id="ARBA00023136"/>
    </source>
</evidence>
<comment type="catalytic activity">
    <reaction evidence="13">
        <text>ATP + H2O + xenobioticSide 1 = ADP + phosphate + xenobioticSide 2.</text>
        <dbReference type="EC" id="7.6.2.2"/>
    </reaction>
</comment>
<dbReference type="EMBL" id="JARQZJ010000040">
    <property type="protein sequence ID" value="KAK9877111.1"/>
    <property type="molecule type" value="Genomic_DNA"/>
</dbReference>
<feature type="domain" description="ABC transporter" evidence="16">
    <location>
        <begin position="437"/>
        <end position="673"/>
    </location>
</feature>
<evidence type="ECO:0000256" key="12">
    <source>
        <dbReference type="ARBA" id="ARBA00023180"/>
    </source>
</evidence>
<dbReference type="SMART" id="SM00382">
    <property type="entry name" value="AAA"/>
    <property type="match status" value="2"/>
</dbReference>
<evidence type="ECO:0000256" key="1">
    <source>
        <dbReference type="ARBA" id="ARBA00004141"/>
    </source>
</evidence>
<keyword evidence="7" id="KW-0547">Nucleotide-binding</keyword>
<feature type="transmembrane region" description="Helical" evidence="15">
    <location>
        <begin position="337"/>
        <end position="359"/>
    </location>
</feature>
<evidence type="ECO:0000256" key="10">
    <source>
        <dbReference type="ARBA" id="ARBA00022989"/>
    </source>
</evidence>
<feature type="compositionally biased region" description="Basic and acidic residues" evidence="14">
    <location>
        <begin position="41"/>
        <end position="53"/>
    </location>
</feature>
<dbReference type="FunFam" id="3.40.50.300:FF:000479">
    <property type="entry name" value="Multidrug resistance protein 1A"/>
    <property type="match status" value="1"/>
</dbReference>
<feature type="transmembrane region" description="Helical" evidence="15">
    <location>
        <begin position="89"/>
        <end position="109"/>
    </location>
</feature>
<evidence type="ECO:0000259" key="16">
    <source>
        <dbReference type="PROSITE" id="PS50893"/>
    </source>
</evidence>
<dbReference type="InterPro" id="IPR036640">
    <property type="entry name" value="ABC1_TM_sf"/>
</dbReference>
<reference evidence="18 19" key="1">
    <citation type="submission" date="2023-03" db="EMBL/GenBank/DDBJ databases">
        <title>Genome insight into feeding habits of ladybird beetles.</title>
        <authorList>
            <person name="Li H.-S."/>
            <person name="Huang Y.-H."/>
            <person name="Pang H."/>
        </authorList>
    </citation>
    <scope>NUCLEOTIDE SEQUENCE [LARGE SCALE GENOMIC DNA]</scope>
    <source>
        <strain evidence="18">SYSU_2023b</strain>
        <tissue evidence="18">Whole body</tissue>
    </source>
</reference>
<sequence>MRLSKSLNDIELSDVKIMNGKFRHKREIIDGNYSDSDDENADCKRQLSSKRRDDEEDNGKKHKNDDEKEKADPGVPYWKLFRYATFLDWFYNFIAIICTIIVGVCQPYYCVIFGKATGDFIVYVTTIEMKNITEVQTLNAEKKLYSDIFDFSMKSLGLGMATLLAQYVAGVMFAYSSLSQVFKIRQRFLEKTLNQDISWYDSNKTGDFATTFSENLAKVEEGIGEKVGLFIYHMTVFCTGIIWSLVLGWKLTLVCSVSLPLSSVVMGFITWLSTKFSKQEMESYSKAGAIAEEVFSSIRTVVAFDGQKKEIKRYDKHLQDARNNNVKRNLFSGLSNGFIWFFVYSCCALSMWYGVMLIIEEKSLAKDEITYTPGIVVTIFFNTLVASWNFSMGAPYLQIFGVACGAASKIFKVLDNEPIINASLKKGLKLKNIKGEIGFSNIHFCYPSRPDVKILNGLSLKINAGETVAFVGSSGCGKSTCIQLVQRFYDPLSGQVTIDGNDIRELNLACLRRNIGVVGQEPALFATTIAENIRYGKLSANQEDIERAAKKANVHKFIKSLPNGYETMIGERGTQLSGGQKQRIAIARALIRQPTILLLDEATSALDTTSEAEVQAALDSVSGECTTIIVAHRLTTVRNANRIFVLNEGKVVEEGSYQELMDKKEIFYNLVRSQTGQNQQLIQKVPERREPVKSDFKEKYDRRESYLDIHKFKHRSSVVAKEDTGIGNVLKIIKMNKPEWFWILLGCITSIVIGAGLPIYSVLFGDIVGVLSVGKDDELMKATNLICLFFLILGIVTGIAYLIQLYAFGVAGENLTLRVRKLMFAEMLKQEIGWFDRKENGVGALCSKLSSDAASIQGASGMPIGTVLNSFSTLVLANALGIYFQWKLSLMLLAFFPLIFISIYFEQKIMQGNAEFRERKLQKSASLAVEAIGNIRTVVSLGCEKLILSRYTEELIPYHESSKRKSHFRSFILGLAKSLMYFSYAAGLSYGTKLIIDENIHYGIIFKVAELVIVGSWALGNTFAFAPNFQLGLEAAGRMFTLFNREPEVKNIKNASKKNWENGDIEYSRVYFSYPTRSEIPVLKDLDLKIPVGKTIALVGSSGCGKSTIIQLLERFYNPTAGEVSVDDVNIEIIDLQYLRSNFGIVSQEPNLFDRTIAENIAYGNNHRKVPMDEIIEAAKNANIHNFISSLPQGYETPLGTKGTQLSGGQKQRIAIARALVRNPKILLLDEATSALDNESEKVVQEALDKAKEGRTCITIAHRLTTVQDADIICVLHKGKVVEMGTHHELIEKQGHYYNFYKLQTNP</sequence>
<dbReference type="InterPro" id="IPR003439">
    <property type="entry name" value="ABC_transporter-like_ATP-bd"/>
</dbReference>
<feature type="domain" description="ABC transmembrane type-1" evidence="17">
    <location>
        <begin position="93"/>
        <end position="400"/>
    </location>
</feature>
<dbReference type="GO" id="GO:0097254">
    <property type="term" value="P:renal tubular secretion"/>
    <property type="evidence" value="ECO:0007669"/>
    <property type="project" value="UniProtKB-ARBA"/>
</dbReference>
<comment type="subcellular location">
    <subcellularLocation>
        <location evidence="1">Membrane</location>
        <topology evidence="1">Multi-pass membrane protein</topology>
    </subcellularLocation>
</comment>
<dbReference type="Proteomes" id="UP001431783">
    <property type="component" value="Unassembled WGS sequence"/>
</dbReference>
<evidence type="ECO:0000256" key="5">
    <source>
        <dbReference type="ARBA" id="ARBA00022692"/>
    </source>
</evidence>
<dbReference type="InterPro" id="IPR011527">
    <property type="entry name" value="ABC1_TM_dom"/>
</dbReference>
<organism evidence="18 19">
    <name type="scientific">Henosepilachna vigintioctopunctata</name>
    <dbReference type="NCBI Taxonomy" id="420089"/>
    <lineage>
        <taxon>Eukaryota</taxon>
        <taxon>Metazoa</taxon>
        <taxon>Ecdysozoa</taxon>
        <taxon>Arthropoda</taxon>
        <taxon>Hexapoda</taxon>
        <taxon>Insecta</taxon>
        <taxon>Pterygota</taxon>
        <taxon>Neoptera</taxon>
        <taxon>Endopterygota</taxon>
        <taxon>Coleoptera</taxon>
        <taxon>Polyphaga</taxon>
        <taxon>Cucujiformia</taxon>
        <taxon>Coccinelloidea</taxon>
        <taxon>Coccinellidae</taxon>
        <taxon>Epilachninae</taxon>
        <taxon>Epilachnini</taxon>
        <taxon>Henosepilachna</taxon>
    </lineage>
</organism>
<comment type="similarity">
    <text evidence="2">Belongs to the ABC transporter superfamily. ABCB family. Multidrug resistance exporter (TC 3.A.1.201) subfamily.</text>
</comment>
<keyword evidence="10 15" id="KW-1133">Transmembrane helix</keyword>
<dbReference type="GO" id="GO:0017085">
    <property type="term" value="P:response to insecticide"/>
    <property type="evidence" value="ECO:0007669"/>
    <property type="project" value="UniProtKB-ARBA"/>
</dbReference>
<feature type="transmembrane region" description="Helical" evidence="15">
    <location>
        <begin position="251"/>
        <end position="272"/>
    </location>
</feature>
<keyword evidence="4" id="KW-0813">Transport</keyword>
<dbReference type="CDD" id="cd18577">
    <property type="entry name" value="ABC_6TM_Pgp_ABCB1_D1_like"/>
    <property type="match status" value="1"/>
</dbReference>
<feature type="domain" description="ABC transmembrane type-1" evidence="17">
    <location>
        <begin position="744"/>
        <end position="1031"/>
    </location>
</feature>
<evidence type="ECO:0000256" key="15">
    <source>
        <dbReference type="SAM" id="Phobius"/>
    </source>
</evidence>
<dbReference type="InterPro" id="IPR027417">
    <property type="entry name" value="P-loop_NTPase"/>
</dbReference>
<protein>
    <recommendedName>
        <fullName evidence="3">ABC-type xenobiotic transporter</fullName>
        <ecNumber evidence="3">7.6.2.2</ecNumber>
    </recommendedName>
</protein>
<dbReference type="GO" id="GO:0016887">
    <property type="term" value="F:ATP hydrolysis activity"/>
    <property type="evidence" value="ECO:0007669"/>
    <property type="project" value="InterPro"/>
</dbReference>
<evidence type="ECO:0000256" key="13">
    <source>
        <dbReference type="ARBA" id="ARBA00034018"/>
    </source>
</evidence>
<evidence type="ECO:0000313" key="19">
    <source>
        <dbReference type="Proteomes" id="UP001431783"/>
    </source>
</evidence>
<dbReference type="GO" id="GO:0005743">
    <property type="term" value="C:mitochondrial inner membrane"/>
    <property type="evidence" value="ECO:0007669"/>
    <property type="project" value="TreeGrafter"/>
</dbReference>
<evidence type="ECO:0000256" key="2">
    <source>
        <dbReference type="ARBA" id="ARBA00007577"/>
    </source>
</evidence>
<accession>A0AAW1UB06</accession>
<feature type="transmembrane region" description="Helical" evidence="15">
    <location>
        <begin position="227"/>
        <end position="245"/>
    </location>
</feature>
<dbReference type="PROSITE" id="PS50929">
    <property type="entry name" value="ABC_TM1F"/>
    <property type="match status" value="2"/>
</dbReference>
<keyword evidence="19" id="KW-1185">Reference proteome</keyword>
<dbReference type="InterPro" id="IPR003593">
    <property type="entry name" value="AAA+_ATPase"/>
</dbReference>
<keyword evidence="8" id="KW-0067">ATP-binding</keyword>
<dbReference type="GO" id="GO:0005524">
    <property type="term" value="F:ATP binding"/>
    <property type="evidence" value="ECO:0007669"/>
    <property type="project" value="UniProtKB-KW"/>
</dbReference>
<feature type="region of interest" description="Disordered" evidence="14">
    <location>
        <begin position="31"/>
        <end position="70"/>
    </location>
</feature>
<feature type="transmembrane region" description="Helical" evidence="15">
    <location>
        <begin position="156"/>
        <end position="178"/>
    </location>
</feature>
<evidence type="ECO:0000256" key="14">
    <source>
        <dbReference type="SAM" id="MobiDB-lite"/>
    </source>
</evidence>
<feature type="transmembrane region" description="Helical" evidence="15">
    <location>
        <begin position="371"/>
        <end position="390"/>
    </location>
</feature>
<proteinExistence type="inferred from homology"/>
<evidence type="ECO:0000256" key="3">
    <source>
        <dbReference type="ARBA" id="ARBA00012191"/>
    </source>
</evidence>
<dbReference type="FunFam" id="1.20.1560.10:FF:000018">
    <property type="entry name" value="ATP-binding cassette subfamily B member 11"/>
    <property type="match status" value="1"/>
</dbReference>
<keyword evidence="9" id="KW-1278">Translocase</keyword>
<keyword evidence="6" id="KW-0677">Repeat</keyword>
<feature type="transmembrane region" description="Helical" evidence="15">
    <location>
        <begin position="740"/>
        <end position="763"/>
    </location>
</feature>
<dbReference type="FunFam" id="1.20.1560.10:FF:000009">
    <property type="entry name" value="ABC transporter B family member 1"/>
    <property type="match status" value="1"/>
</dbReference>
<dbReference type="PANTHER" id="PTHR43394">
    <property type="entry name" value="ATP-DEPENDENT PERMEASE MDL1, MITOCHONDRIAL"/>
    <property type="match status" value="1"/>
</dbReference>
<dbReference type="Gene3D" id="3.40.50.300">
    <property type="entry name" value="P-loop containing nucleotide triphosphate hydrolases"/>
    <property type="match status" value="2"/>
</dbReference>
<evidence type="ECO:0000256" key="6">
    <source>
        <dbReference type="ARBA" id="ARBA00022737"/>
    </source>
</evidence>
<dbReference type="SUPFAM" id="SSF52540">
    <property type="entry name" value="P-loop containing nucleoside triphosphate hydrolases"/>
    <property type="match status" value="2"/>
</dbReference>
<comment type="caution">
    <text evidence="18">The sequence shown here is derived from an EMBL/GenBank/DDBJ whole genome shotgun (WGS) entry which is preliminary data.</text>
</comment>